<dbReference type="RefSeq" id="WP_194038273.1">
    <property type="nucleotide sequence ID" value="NZ_CP063373.1"/>
</dbReference>
<dbReference type="Pfam" id="PF12802">
    <property type="entry name" value="MarR_2"/>
    <property type="match status" value="1"/>
</dbReference>
<dbReference type="EMBL" id="CP063373">
    <property type="protein sequence ID" value="QOV33395.1"/>
    <property type="molecule type" value="Genomic_DNA"/>
</dbReference>
<dbReference type="PANTHER" id="PTHR33164:SF99">
    <property type="entry name" value="MARR FAMILY REGULATORY PROTEIN"/>
    <property type="match status" value="1"/>
</dbReference>
<reference evidence="2 3" key="1">
    <citation type="submission" date="2020-10" db="EMBL/GenBank/DDBJ databases">
        <title>Streptomyces ferrugineus complate genome analysis.</title>
        <authorList>
            <person name="Anwar N."/>
        </authorList>
    </citation>
    <scope>NUCLEOTIDE SEQUENCE [LARGE SCALE GENOMIC DNA]</scope>
    <source>
        <strain evidence="2 3">CCTCC AA2014009</strain>
    </source>
</reference>
<dbReference type="Gene3D" id="1.10.10.10">
    <property type="entry name" value="Winged helix-like DNA-binding domain superfamily/Winged helix DNA-binding domain"/>
    <property type="match status" value="1"/>
</dbReference>
<organism evidence="2 3">
    <name type="scientific">Streptomyces ferrugineus</name>
    <dbReference type="NCBI Taxonomy" id="1413221"/>
    <lineage>
        <taxon>Bacteria</taxon>
        <taxon>Bacillati</taxon>
        <taxon>Actinomycetota</taxon>
        <taxon>Actinomycetes</taxon>
        <taxon>Kitasatosporales</taxon>
        <taxon>Streptomycetaceae</taxon>
        <taxon>Streptomyces</taxon>
    </lineage>
</organism>
<dbReference type="PANTHER" id="PTHR33164">
    <property type="entry name" value="TRANSCRIPTIONAL REGULATOR, MARR FAMILY"/>
    <property type="match status" value="1"/>
</dbReference>
<dbReference type="AlphaFoldDB" id="A0A7M2SCB3"/>
<dbReference type="Proteomes" id="UP000594205">
    <property type="component" value="Chromosome"/>
</dbReference>
<name>A0A7M2SCB3_9ACTN</name>
<keyword evidence="3" id="KW-1185">Reference proteome</keyword>
<evidence type="ECO:0000259" key="1">
    <source>
        <dbReference type="PROSITE" id="PS50995"/>
    </source>
</evidence>
<dbReference type="GO" id="GO:0006950">
    <property type="term" value="P:response to stress"/>
    <property type="evidence" value="ECO:0007669"/>
    <property type="project" value="TreeGrafter"/>
</dbReference>
<evidence type="ECO:0000313" key="2">
    <source>
        <dbReference type="EMBL" id="QOV33395.1"/>
    </source>
</evidence>
<protein>
    <submittedName>
        <fullName evidence="2">MarR family transcriptional regulator</fullName>
    </submittedName>
</protein>
<proteinExistence type="predicted"/>
<dbReference type="PROSITE" id="PS50995">
    <property type="entry name" value="HTH_MARR_2"/>
    <property type="match status" value="1"/>
</dbReference>
<accession>A0A7M2SCB3</accession>
<feature type="domain" description="HTH marR-type" evidence="1">
    <location>
        <begin position="1"/>
        <end position="143"/>
    </location>
</feature>
<dbReference type="GO" id="GO:0003700">
    <property type="term" value="F:DNA-binding transcription factor activity"/>
    <property type="evidence" value="ECO:0007669"/>
    <property type="project" value="InterPro"/>
</dbReference>
<dbReference type="InterPro" id="IPR036388">
    <property type="entry name" value="WH-like_DNA-bd_sf"/>
</dbReference>
<gene>
    <name evidence="2" type="ORF">IM697_24600</name>
</gene>
<evidence type="ECO:0000313" key="3">
    <source>
        <dbReference type="Proteomes" id="UP000594205"/>
    </source>
</evidence>
<dbReference type="InterPro" id="IPR000835">
    <property type="entry name" value="HTH_MarR-typ"/>
</dbReference>
<dbReference type="SUPFAM" id="SSF46785">
    <property type="entry name" value="Winged helix' DNA-binding domain"/>
    <property type="match status" value="1"/>
</dbReference>
<dbReference type="SMART" id="SM00347">
    <property type="entry name" value="HTH_MARR"/>
    <property type="match status" value="1"/>
</dbReference>
<sequence>MSEDLREDEVNLGVLCFIAHRAMEARVLQALAAAGYDDLTSAQGRVFARIGPQGTRVTDLAEQAQITKQTAGFLVDQLERAGYVRRVPDPTDARARLVQIAARGKAAVEVARVAEAETEAEWTRHLGKQSTNQLRRALTRLREITDPYR</sequence>
<dbReference type="InterPro" id="IPR036390">
    <property type="entry name" value="WH_DNA-bd_sf"/>
</dbReference>
<dbReference type="KEGG" id="sfeu:IM697_24600"/>
<dbReference type="InterPro" id="IPR039422">
    <property type="entry name" value="MarR/SlyA-like"/>
</dbReference>